<dbReference type="EMBL" id="CP002395">
    <property type="protein sequence ID" value="ADU12680.1"/>
    <property type="molecule type" value="Genomic_DNA"/>
</dbReference>
<gene>
    <name evidence="1" type="ordered locus">Astex_0999</name>
</gene>
<evidence type="ECO:0000313" key="1">
    <source>
        <dbReference type="EMBL" id="ADU12680.1"/>
    </source>
</evidence>
<organism evidence="1 2">
    <name type="scientific">Asticcacaulis excentricus (strain ATCC 15261 / DSM 4724 / KCTC 12464 / NCIMB 9791 / VKM B-1370 / CB 48)</name>
    <dbReference type="NCBI Taxonomy" id="573065"/>
    <lineage>
        <taxon>Bacteria</taxon>
        <taxon>Pseudomonadati</taxon>
        <taxon>Pseudomonadota</taxon>
        <taxon>Alphaproteobacteria</taxon>
        <taxon>Caulobacterales</taxon>
        <taxon>Caulobacteraceae</taxon>
        <taxon>Asticcacaulis</taxon>
    </lineage>
</organism>
<name>E8RLR3_ASTEC</name>
<proteinExistence type="predicted"/>
<evidence type="ECO:0000313" key="2">
    <source>
        <dbReference type="Proteomes" id="UP000001492"/>
    </source>
</evidence>
<dbReference type="STRING" id="573065.Astex_0999"/>
<sequence>MFAPLFGGQGASHVRRLGYAQKGNPAFTTGIDFALVTGCRGCAPCALKALVVGVALGKPYLRLGLELEL</sequence>
<accession>E8RLR3</accession>
<keyword evidence="2" id="KW-1185">Reference proteome</keyword>
<reference evidence="2" key="1">
    <citation type="submission" date="2010-12" db="EMBL/GenBank/DDBJ databases">
        <title>Complete sequence of chromosome 1 of Asticcacaulis excentricus CB 48.</title>
        <authorList>
            <consortium name="US DOE Joint Genome Institute"/>
            <person name="Lucas S."/>
            <person name="Copeland A."/>
            <person name="Lapidus A."/>
            <person name="Cheng J.-F."/>
            <person name="Bruce D."/>
            <person name="Goodwin L."/>
            <person name="Pitluck S."/>
            <person name="Teshima H."/>
            <person name="Davenport K."/>
            <person name="Detter J.C."/>
            <person name="Han C."/>
            <person name="Tapia R."/>
            <person name="Land M."/>
            <person name="Hauser L."/>
            <person name="Jeffries C."/>
            <person name="Kyrpides N."/>
            <person name="Ivanova N."/>
            <person name="Ovchinnikova G."/>
            <person name="Brun Y.V."/>
            <person name="Woyke T."/>
        </authorList>
    </citation>
    <scope>NUCLEOTIDE SEQUENCE [LARGE SCALE GENOMIC DNA]</scope>
    <source>
        <strain evidence="2">ATCC 15261 / DSM 4724 / KCTC 12464 / NCIMB 9791 / VKM B-1370 / CB 48</strain>
    </source>
</reference>
<protein>
    <submittedName>
        <fullName evidence="1">Uncharacterized protein</fullName>
    </submittedName>
</protein>
<dbReference type="HOGENOM" id="CLU_2766925_0_0_5"/>
<dbReference type="KEGG" id="aex:Astex_0999"/>
<dbReference type="Proteomes" id="UP000001492">
    <property type="component" value="Chromosome 1"/>
</dbReference>
<dbReference type="AlphaFoldDB" id="E8RLR3"/>